<feature type="transmembrane region" description="Helical" evidence="1">
    <location>
        <begin position="20"/>
        <end position="41"/>
    </location>
</feature>
<reference evidence="2 3" key="1">
    <citation type="submission" date="2022-10" db="EMBL/GenBank/DDBJ databases">
        <title>Alteromonas sp. chi3 Genome sequencing.</title>
        <authorList>
            <person name="Park S."/>
        </authorList>
    </citation>
    <scope>NUCLEOTIDE SEQUENCE [LARGE SCALE GENOMIC DNA]</scope>
    <source>
        <strain evidence="3">chi3</strain>
    </source>
</reference>
<dbReference type="Proteomes" id="UP001218788">
    <property type="component" value="Unassembled WGS sequence"/>
</dbReference>
<proteinExistence type="predicted"/>
<dbReference type="Pfam" id="PF07963">
    <property type="entry name" value="N_methyl"/>
    <property type="match status" value="1"/>
</dbReference>
<evidence type="ECO:0000313" key="2">
    <source>
        <dbReference type="EMBL" id="MDC8829883.1"/>
    </source>
</evidence>
<dbReference type="PROSITE" id="PS00409">
    <property type="entry name" value="PROKAR_NTER_METHYL"/>
    <property type="match status" value="1"/>
</dbReference>
<evidence type="ECO:0000313" key="3">
    <source>
        <dbReference type="Proteomes" id="UP001218788"/>
    </source>
</evidence>
<organism evidence="2 3">
    <name type="scientific">Alteromonas gilva</name>
    <dbReference type="NCBI Taxonomy" id="2987522"/>
    <lineage>
        <taxon>Bacteria</taxon>
        <taxon>Pseudomonadati</taxon>
        <taxon>Pseudomonadota</taxon>
        <taxon>Gammaproteobacteria</taxon>
        <taxon>Alteromonadales</taxon>
        <taxon>Alteromonadaceae</taxon>
        <taxon>Alteromonas/Salinimonas group</taxon>
        <taxon>Alteromonas</taxon>
    </lineage>
</organism>
<dbReference type="InterPro" id="IPR012902">
    <property type="entry name" value="N_methyl_site"/>
</dbReference>
<dbReference type="RefSeq" id="WP_273638456.1">
    <property type="nucleotide sequence ID" value="NZ_JAQQXP010000001.1"/>
</dbReference>
<keyword evidence="1" id="KW-0472">Membrane</keyword>
<gene>
    <name evidence="2" type="ORF">OIK42_03800</name>
</gene>
<dbReference type="EMBL" id="JAQQXP010000001">
    <property type="protein sequence ID" value="MDC8829883.1"/>
    <property type="molecule type" value="Genomic_DNA"/>
</dbReference>
<name>A0ABT5L259_9ALTE</name>
<dbReference type="NCBIfam" id="TIGR02532">
    <property type="entry name" value="IV_pilin_GFxxxE"/>
    <property type="match status" value="1"/>
</dbReference>
<keyword evidence="1" id="KW-1133">Transmembrane helix</keyword>
<keyword evidence="1" id="KW-0812">Transmembrane</keyword>
<keyword evidence="3" id="KW-1185">Reference proteome</keyword>
<accession>A0ABT5L259</accession>
<sequence length="187" mass="19657">MLNVTATRSARTAGFSLVELLVALLISSFLLTGIITAYVGIKGLVEDSENLQESQEVVRFAMQVFSRSIKNASTQPTLNAGQLTISHTYAASQAPIVTCQGNRVTANVTEVYSFSAPDILCDDGQGSGAIPVITNVTELGFTLMDINGNGVNDMVAVRVNTAGMPGNFPNGVELRYAMHSLVLSGGA</sequence>
<comment type="caution">
    <text evidence="2">The sequence shown here is derived from an EMBL/GenBank/DDBJ whole genome shotgun (WGS) entry which is preliminary data.</text>
</comment>
<protein>
    <submittedName>
        <fullName evidence="2">Prepilin-type N-terminal cleavage/methylation domain-containing protein</fullName>
    </submittedName>
</protein>
<evidence type="ECO:0000256" key="1">
    <source>
        <dbReference type="SAM" id="Phobius"/>
    </source>
</evidence>